<dbReference type="InterPro" id="IPR019438">
    <property type="entry name" value="Q_salvage"/>
</dbReference>
<accession>A0ABR3VFF2</accession>
<comment type="function">
    <text evidence="6">Catalyzes the hydrolysis of queuosine 5'-phosphate, releasing the nucleobase queuine (q). Is required for salvage of queuine from exogenous queuosine (Q) that is imported and then converted to queuosine 5'-phosphate intracellularly.</text>
</comment>
<evidence type="ECO:0000313" key="8">
    <source>
        <dbReference type="EMBL" id="KAL1840537.1"/>
    </source>
</evidence>
<evidence type="ECO:0000256" key="1">
    <source>
        <dbReference type="ARBA" id="ARBA00022801"/>
    </source>
</evidence>
<name>A0ABR3VFF2_HUMIN</name>
<dbReference type="PANTHER" id="PTHR21314:SF0">
    <property type="entry name" value="QUEUOSINE 5'-PHOSPHATE N-GLYCOSYLASE_HYDROLASE"/>
    <property type="match status" value="1"/>
</dbReference>
<feature type="compositionally biased region" description="Acidic residues" evidence="7">
    <location>
        <begin position="102"/>
        <end position="114"/>
    </location>
</feature>
<dbReference type="EMBL" id="JAZGSY010000109">
    <property type="protein sequence ID" value="KAL1840537.1"/>
    <property type="molecule type" value="Genomic_DNA"/>
</dbReference>
<comment type="catalytic activity">
    <reaction evidence="5 6">
        <text>queuosine 5'-phosphate + H2O = queuine + D-ribose 5-phosphate</text>
        <dbReference type="Rhea" id="RHEA:75387"/>
        <dbReference type="ChEBI" id="CHEBI:15377"/>
        <dbReference type="ChEBI" id="CHEBI:17433"/>
        <dbReference type="ChEBI" id="CHEBI:78346"/>
        <dbReference type="ChEBI" id="CHEBI:194371"/>
    </reaction>
    <physiologicalReaction direction="left-to-right" evidence="5 6">
        <dbReference type="Rhea" id="RHEA:75388"/>
    </physiologicalReaction>
</comment>
<evidence type="ECO:0000256" key="2">
    <source>
        <dbReference type="ARBA" id="ARBA00035119"/>
    </source>
</evidence>
<dbReference type="PANTHER" id="PTHR21314">
    <property type="entry name" value="QUEUOSINE 5'-PHOSPHATE N-GLYCOSYLASE_HYDROLASE-RELATED"/>
    <property type="match status" value="1"/>
</dbReference>
<proteinExistence type="inferred from homology"/>
<comment type="caution">
    <text evidence="8">The sequence shown here is derived from an EMBL/GenBank/DDBJ whole genome shotgun (WGS) entry which is preliminary data.</text>
</comment>
<dbReference type="Proteomes" id="UP001583172">
    <property type="component" value="Unassembled WGS sequence"/>
</dbReference>
<gene>
    <name evidence="8" type="ORF">VTJ49DRAFT_358</name>
</gene>
<evidence type="ECO:0000256" key="5">
    <source>
        <dbReference type="ARBA" id="ARBA00048204"/>
    </source>
</evidence>
<evidence type="ECO:0000313" key="9">
    <source>
        <dbReference type="Proteomes" id="UP001583172"/>
    </source>
</evidence>
<dbReference type="Pfam" id="PF10343">
    <property type="entry name" value="Q_salvage"/>
    <property type="match status" value="1"/>
</dbReference>
<sequence>MSDDEADPELLELLRQHLQGKLNLRNDEPETGVLEDARYVYDNAIDVAIQMRACKDAAAVLHAQMRDKGYSTASWGAHELHPDPAAMHGSSGFRRHGHDGGGEDGGEEVDEDDEESGDAAAVAFVFTMDLLNFSFWSAQKEPERRFAVEYRGKRWTGYWSMVAALWRALDEGIPITDTHFWQDEEACTLEVMRHVFRSCTDEEMPLLAERLACLREAGQVLYEKYQCHPLNLVLAANGSAAGLVNLLAEDFSCFRDEHPFEGRRRPVRILKRAQIFVADLWACFRGERYGAFRDIDKITMFADYRVPQILNSMGCLYYSPPLETAIRAGREIPSGSSWEVQLRACSIWCVELILKEIRQTHPDARVNAILLDFFLYDTIKEMEAAGKETVPHHRTRSIWY</sequence>
<evidence type="ECO:0000256" key="3">
    <source>
        <dbReference type="ARBA" id="ARBA00035306"/>
    </source>
</evidence>
<comment type="similarity">
    <text evidence="2 6">Belongs to the QNG1 protein family.</text>
</comment>
<keyword evidence="1 6" id="KW-0378">Hydrolase</keyword>
<keyword evidence="9" id="KW-1185">Reference proteome</keyword>
<reference evidence="8 9" key="1">
    <citation type="journal article" date="2024" name="Commun. Biol.">
        <title>Comparative genomic analysis of thermophilic fungi reveals convergent evolutionary adaptations and gene losses.</title>
        <authorList>
            <person name="Steindorff A.S."/>
            <person name="Aguilar-Pontes M.V."/>
            <person name="Robinson A.J."/>
            <person name="Andreopoulos B."/>
            <person name="LaButti K."/>
            <person name="Kuo A."/>
            <person name="Mondo S."/>
            <person name="Riley R."/>
            <person name="Otillar R."/>
            <person name="Haridas S."/>
            <person name="Lipzen A."/>
            <person name="Grimwood J."/>
            <person name="Schmutz J."/>
            <person name="Clum A."/>
            <person name="Reid I.D."/>
            <person name="Moisan M.C."/>
            <person name="Butler G."/>
            <person name="Nguyen T.T.M."/>
            <person name="Dewar K."/>
            <person name="Conant G."/>
            <person name="Drula E."/>
            <person name="Henrissat B."/>
            <person name="Hansel C."/>
            <person name="Singer S."/>
            <person name="Hutchinson M.I."/>
            <person name="de Vries R.P."/>
            <person name="Natvig D.O."/>
            <person name="Powell A.J."/>
            <person name="Tsang A."/>
            <person name="Grigoriev I.V."/>
        </authorList>
    </citation>
    <scope>NUCLEOTIDE SEQUENCE [LARGE SCALE GENOMIC DNA]</scope>
    <source>
        <strain evidence="8 9">CBS 620.91</strain>
    </source>
</reference>
<evidence type="ECO:0000256" key="6">
    <source>
        <dbReference type="RuleBase" id="RU365002"/>
    </source>
</evidence>
<evidence type="ECO:0000256" key="7">
    <source>
        <dbReference type="SAM" id="MobiDB-lite"/>
    </source>
</evidence>
<protein>
    <recommendedName>
        <fullName evidence="3 6">Queuosine 5'-phosphate N-glycosylase/hydrolase</fullName>
        <ecNumber evidence="6">3.2.2.-</ecNumber>
    </recommendedName>
    <alternativeName>
        <fullName evidence="4 6">Queuosine-nucleotide N-glycosylase/hydrolase</fullName>
    </alternativeName>
</protein>
<evidence type="ECO:0000256" key="4">
    <source>
        <dbReference type="ARBA" id="ARBA00035393"/>
    </source>
</evidence>
<dbReference type="EC" id="3.2.2.-" evidence="6"/>
<organism evidence="8 9">
    <name type="scientific">Humicola insolens</name>
    <name type="common">Soft-rot fungus</name>
    <dbReference type="NCBI Taxonomy" id="85995"/>
    <lineage>
        <taxon>Eukaryota</taxon>
        <taxon>Fungi</taxon>
        <taxon>Dikarya</taxon>
        <taxon>Ascomycota</taxon>
        <taxon>Pezizomycotina</taxon>
        <taxon>Sordariomycetes</taxon>
        <taxon>Sordariomycetidae</taxon>
        <taxon>Sordariales</taxon>
        <taxon>Chaetomiaceae</taxon>
        <taxon>Mycothermus</taxon>
    </lineage>
</organism>
<feature type="region of interest" description="Disordered" evidence="7">
    <location>
        <begin position="81"/>
        <end position="114"/>
    </location>
</feature>